<gene>
    <name evidence="2" type="ORF">NWFMUON74_34480</name>
</gene>
<dbReference type="EMBL" id="AP023396">
    <property type="protein sequence ID" value="BCK55676.1"/>
    <property type="molecule type" value="Genomic_DNA"/>
</dbReference>
<sequence length="218" mass="23383">MKPCPARVRRRVRRAALISIVTLGILSTMTPTASAETIEYGESDPSAWEKLADCENGNANCTFTSSGVSEVLETPRVPFKQVSSPTKNCGAASLAQTITWNDETKTEYTFGVAVGPNNANLAFGASTETAHSAGGSTQVTVEPGTIAVLERAQIMKIYQGYFETRYTDADPLGGPVPSATQYRIYTSIFKAVPDGTDGKYSTVQATSRDLSEEEWSTC</sequence>
<proteinExistence type="predicted"/>
<dbReference type="KEGG" id="nwl:NWFMUON74_34480"/>
<name>A0A7G1KM63_9NOCA</name>
<evidence type="ECO:0008006" key="4">
    <source>
        <dbReference type="Google" id="ProtNLM"/>
    </source>
</evidence>
<evidence type="ECO:0000313" key="3">
    <source>
        <dbReference type="Proteomes" id="UP000516173"/>
    </source>
</evidence>
<feature type="chain" id="PRO_5028851235" description="Secreted protein" evidence="1">
    <location>
        <begin position="36"/>
        <end position="218"/>
    </location>
</feature>
<accession>A0A7G1KM63</accession>
<evidence type="ECO:0000313" key="2">
    <source>
        <dbReference type="EMBL" id="BCK55676.1"/>
    </source>
</evidence>
<dbReference type="Proteomes" id="UP000516173">
    <property type="component" value="Chromosome"/>
</dbReference>
<keyword evidence="3" id="KW-1185">Reference proteome</keyword>
<organism evidence="2 3">
    <name type="scientific">Nocardia wallacei</name>
    <dbReference type="NCBI Taxonomy" id="480035"/>
    <lineage>
        <taxon>Bacteria</taxon>
        <taxon>Bacillati</taxon>
        <taxon>Actinomycetota</taxon>
        <taxon>Actinomycetes</taxon>
        <taxon>Mycobacteriales</taxon>
        <taxon>Nocardiaceae</taxon>
        <taxon>Nocardia</taxon>
    </lineage>
</organism>
<keyword evidence="1" id="KW-0732">Signal</keyword>
<protein>
    <recommendedName>
        <fullName evidence="4">Secreted protein</fullName>
    </recommendedName>
</protein>
<dbReference type="AlphaFoldDB" id="A0A7G1KM63"/>
<feature type="signal peptide" evidence="1">
    <location>
        <begin position="1"/>
        <end position="35"/>
    </location>
</feature>
<reference evidence="2 3" key="1">
    <citation type="submission" date="2020-08" db="EMBL/GenBank/DDBJ databases">
        <title>Genome Sequencing of Nocardia wallacei strain FMUON74 and assembly.</title>
        <authorList>
            <person name="Toyokawa M."/>
            <person name="Uesaka K."/>
        </authorList>
    </citation>
    <scope>NUCLEOTIDE SEQUENCE [LARGE SCALE GENOMIC DNA]</scope>
    <source>
        <strain evidence="2 3">FMUON74</strain>
    </source>
</reference>
<evidence type="ECO:0000256" key="1">
    <source>
        <dbReference type="SAM" id="SignalP"/>
    </source>
</evidence>